<protein>
    <recommendedName>
        <fullName evidence="4">Gram-negative bacterial tonB protein</fullName>
    </recommendedName>
</protein>
<dbReference type="EMBL" id="CP014143">
    <property type="protein sequence ID" value="AOS95841.1"/>
    <property type="molecule type" value="Genomic_DNA"/>
</dbReference>
<feature type="signal peptide" evidence="1">
    <location>
        <begin position="1"/>
        <end position="21"/>
    </location>
</feature>
<feature type="chain" id="PRO_5008895354" description="Gram-negative bacterial tonB protein" evidence="1">
    <location>
        <begin position="22"/>
        <end position="165"/>
    </location>
</feature>
<keyword evidence="1" id="KW-0732">Signal</keyword>
<evidence type="ECO:0000256" key="1">
    <source>
        <dbReference type="SAM" id="SignalP"/>
    </source>
</evidence>
<evidence type="ECO:0000313" key="2">
    <source>
        <dbReference type="EMBL" id="AOS95841.1"/>
    </source>
</evidence>
<dbReference type="OrthoDB" id="7063981at2"/>
<gene>
    <name evidence="2" type="ORF">AUP74_00370</name>
</gene>
<reference evidence="3" key="1">
    <citation type="submission" date="2016-01" db="EMBL/GenBank/DDBJ databases">
        <title>Complete genome sequence of Microbulbifer sp. CCB-MM1, a halophile isolated from Matang Mangrove Forest, Perak.</title>
        <authorList>
            <person name="Moh T.H."/>
            <person name="Dinesh B."/>
            <person name="Lau N.-S."/>
            <person name="Go F."/>
            <person name="Alexander Chong S.-C."/>
        </authorList>
    </citation>
    <scope>NUCLEOTIDE SEQUENCE [LARGE SCALE GENOMIC DNA]</scope>
    <source>
        <strain evidence="3">CCB-MM1</strain>
    </source>
</reference>
<dbReference type="KEGG" id="micc:AUP74_00370"/>
<evidence type="ECO:0000313" key="3">
    <source>
        <dbReference type="Proteomes" id="UP000095672"/>
    </source>
</evidence>
<keyword evidence="3" id="KW-1185">Reference proteome</keyword>
<evidence type="ECO:0008006" key="4">
    <source>
        <dbReference type="Google" id="ProtNLM"/>
    </source>
</evidence>
<dbReference type="Proteomes" id="UP000095672">
    <property type="component" value="Chromosome"/>
</dbReference>
<organism evidence="2 3">
    <name type="scientific">Microbulbifer aggregans</name>
    <dbReference type="NCBI Taxonomy" id="1769779"/>
    <lineage>
        <taxon>Bacteria</taxon>
        <taxon>Pseudomonadati</taxon>
        <taxon>Pseudomonadota</taxon>
        <taxon>Gammaproteobacteria</taxon>
        <taxon>Cellvibrionales</taxon>
        <taxon>Microbulbiferaceae</taxon>
        <taxon>Microbulbifer</taxon>
    </lineage>
</organism>
<name>A0A1C9W3V4_9GAMM</name>
<sequence precursor="true">MKKVYFILVFIALVLSTFVTADEKYSIEGDAPVGTKFKSKDAVSSLPFDKPYAKLSQAEKNLFANNYGGLQSTEIPPFPKNGLQDIYLPIIRGHHKHKREGKLFAIAMISEHGKVEKVDVYKAPSKKMAELATVVLFNTDFDNATCNGSPCKMEFPLDMYLEVTF</sequence>
<accession>A0A1C9W3V4</accession>
<dbReference type="RefSeq" id="WP_069946064.1">
    <property type="nucleotide sequence ID" value="NZ_CP014143.1"/>
</dbReference>
<dbReference type="AlphaFoldDB" id="A0A1C9W3V4"/>
<proteinExistence type="predicted"/>